<dbReference type="GO" id="GO:0006915">
    <property type="term" value="P:apoptotic process"/>
    <property type="evidence" value="ECO:0007669"/>
    <property type="project" value="UniProtKB-KW"/>
</dbReference>
<dbReference type="EMBL" id="MTYJ01000044">
    <property type="protein sequence ID" value="OQV18941.1"/>
    <property type="molecule type" value="Genomic_DNA"/>
</dbReference>
<feature type="domain" description="APAF-1 helical" evidence="6">
    <location>
        <begin position="510"/>
        <end position="585"/>
    </location>
</feature>
<dbReference type="InterPro" id="IPR048975">
    <property type="entry name" value="WHD_APAF1"/>
</dbReference>
<keyword evidence="8" id="KW-0378">Hydrolase</keyword>
<dbReference type="PRINTS" id="PR00364">
    <property type="entry name" value="DISEASERSIST"/>
</dbReference>
<dbReference type="Gene3D" id="1.10.10.10">
    <property type="entry name" value="Winged helix-like DNA-binding domain superfamily/Winged helix DNA-binding domain"/>
    <property type="match status" value="1"/>
</dbReference>
<gene>
    <name evidence="8" type="ORF">BV898_07000</name>
</gene>
<name>A0A1W0WUR3_HYPEX</name>
<dbReference type="Gene3D" id="3.40.50.300">
    <property type="entry name" value="P-loop containing nucleotide triphosphate hydrolases"/>
    <property type="match status" value="1"/>
</dbReference>
<dbReference type="Proteomes" id="UP000192578">
    <property type="component" value="Unassembled WGS sequence"/>
</dbReference>
<evidence type="ECO:0000256" key="1">
    <source>
        <dbReference type="ARBA" id="ARBA00022574"/>
    </source>
</evidence>
<keyword evidence="3" id="KW-0677">Repeat</keyword>
<dbReference type="GO" id="GO:0008233">
    <property type="term" value="F:peptidase activity"/>
    <property type="evidence" value="ECO:0007669"/>
    <property type="project" value="UniProtKB-KW"/>
</dbReference>
<evidence type="ECO:0000313" key="8">
    <source>
        <dbReference type="EMBL" id="OQV18941.1"/>
    </source>
</evidence>
<evidence type="ECO:0000259" key="5">
    <source>
        <dbReference type="Pfam" id="PF00931"/>
    </source>
</evidence>
<dbReference type="GO" id="GO:0006508">
    <property type="term" value="P:proteolysis"/>
    <property type="evidence" value="ECO:0007669"/>
    <property type="project" value="UniProtKB-KW"/>
</dbReference>
<dbReference type="Gene3D" id="1.10.533.10">
    <property type="entry name" value="Death Domain, Fas"/>
    <property type="match status" value="1"/>
</dbReference>
<evidence type="ECO:0000256" key="2">
    <source>
        <dbReference type="ARBA" id="ARBA00022703"/>
    </source>
</evidence>
<keyword evidence="8" id="KW-0645">Protease</keyword>
<dbReference type="PANTHER" id="PTHR22845">
    <property type="entry name" value="APOPTOTIC PROTEASE-ACTIVATING FACTOR 1"/>
    <property type="match status" value="1"/>
</dbReference>
<dbReference type="Pfam" id="PF21296">
    <property type="entry name" value="WHD_APAF1"/>
    <property type="match status" value="1"/>
</dbReference>
<keyword evidence="1" id="KW-0853">WD repeat</keyword>
<dbReference type="Gene3D" id="1.10.8.430">
    <property type="entry name" value="Helical domain of apoptotic protease-activating factors"/>
    <property type="match status" value="1"/>
</dbReference>
<feature type="region of interest" description="Disordered" evidence="4">
    <location>
        <begin position="648"/>
        <end position="745"/>
    </location>
</feature>
<dbReference type="GO" id="GO:0043531">
    <property type="term" value="F:ADP binding"/>
    <property type="evidence" value="ECO:0007669"/>
    <property type="project" value="InterPro"/>
</dbReference>
<dbReference type="InterPro" id="IPR041452">
    <property type="entry name" value="APAF1_C"/>
</dbReference>
<dbReference type="InterPro" id="IPR036388">
    <property type="entry name" value="WH-like_DNA-bd_sf"/>
</dbReference>
<reference evidence="9" key="1">
    <citation type="submission" date="2017-01" db="EMBL/GenBank/DDBJ databases">
        <title>Comparative genomics of anhydrobiosis in the tardigrade Hypsibius dujardini.</title>
        <authorList>
            <person name="Yoshida Y."/>
            <person name="Koutsovoulos G."/>
            <person name="Laetsch D."/>
            <person name="Stevens L."/>
            <person name="Kumar S."/>
            <person name="Horikawa D."/>
            <person name="Ishino K."/>
            <person name="Komine S."/>
            <person name="Tomita M."/>
            <person name="Blaxter M."/>
            <person name="Arakawa K."/>
        </authorList>
    </citation>
    <scope>NUCLEOTIDE SEQUENCE [LARGE SCALE GENOMIC DNA]</scope>
    <source>
        <strain evidence="9">Z151</strain>
    </source>
</reference>
<dbReference type="InterPro" id="IPR027417">
    <property type="entry name" value="P-loop_NTPase"/>
</dbReference>
<evidence type="ECO:0000256" key="4">
    <source>
        <dbReference type="SAM" id="MobiDB-lite"/>
    </source>
</evidence>
<protein>
    <submittedName>
        <fullName evidence="8">Apoptotic protease-activating factor 1</fullName>
    </submittedName>
</protein>
<comment type="caution">
    <text evidence="8">The sequence shown here is derived from an EMBL/GenBank/DDBJ whole genome shotgun (WGS) entry which is preliminary data.</text>
</comment>
<keyword evidence="2" id="KW-0053">Apoptosis</keyword>
<feature type="compositionally biased region" description="Basic and acidic residues" evidence="4">
    <location>
        <begin position="728"/>
        <end position="739"/>
    </location>
</feature>
<dbReference type="Pfam" id="PF17908">
    <property type="entry name" value="APAF1_C"/>
    <property type="match status" value="1"/>
</dbReference>
<feature type="domain" description="NB-ARC" evidence="5">
    <location>
        <begin position="187"/>
        <end position="343"/>
    </location>
</feature>
<dbReference type="SUPFAM" id="SSF52540">
    <property type="entry name" value="P-loop containing nucleoside triphosphate hydrolases"/>
    <property type="match status" value="1"/>
</dbReference>
<keyword evidence="9" id="KW-1185">Reference proteome</keyword>
<dbReference type="CDD" id="cd01671">
    <property type="entry name" value="CARD"/>
    <property type="match status" value="1"/>
</dbReference>
<dbReference type="AlphaFoldDB" id="A0A1W0WUR3"/>
<feature type="compositionally biased region" description="Basic and acidic residues" evidence="4">
    <location>
        <begin position="707"/>
        <end position="720"/>
    </location>
</feature>
<evidence type="ECO:0000313" key="9">
    <source>
        <dbReference type="Proteomes" id="UP000192578"/>
    </source>
</evidence>
<sequence>MSLEKITRMFSTLPFAFCHQLFLCKGGNPKRIDCEKEWIRMSMPTDHGETCFRLLRREIFVHLLERDLNVCEVLGGLLAVNLISFIDYCDVRALPTNRAQLDLLLTRIHQHADGPGAIEKFLESLRKDNYHHAATTTDHYLHGLYARDYTRQVDIKSGLVPTQPQFYVVRKELVYKIKDNIIAAAQQASASEATHWIVIHGMAGNGKSYLAAAALRSPEIWKVCFGDGIYWLDIGKPGTDKLFIKLGVLWQMVNSNRMQPGPSDLKLPHADNMESICQSLANAFVTQHPNSVLVLDDVWDEAVIKAFEKVACRCIIVTSRRKDIVKSIHAAVTYVNIDSGFTLVESQEYFAQILKVPVANLPHEAVLIHKESKGSPMVMSLVGGMAVMTISATSPYEHRSIGEAIKLSVDSLKFDLREKFFDFAIFDDGVPIPISVFTTLWSIQTDGDAGDEMAHFVNSSLCTRDYCAKRDCIVYRFHDLILVYARNNIPIPEVPGARDVDIQAARENALQNKHRKLFHKYQAICEGHFQNLPDDYYIHNFIGYHMSQGKMIADIKLLYSNRAFLDRRLIYAGPEVVLVDLLLLQKQHPSFTEQLEPLVKELNKTFDVKLLSPDIRSNRRSAIFDDFLSRRGSNAELDVSKFSTPDSGIRDVEVDRNGRSRSQSSENALRSITTVHSEPNMWPSRSLSRLEGRSSRSSNYLEDEAFSEDKENGHREEENKQGPPCELPKVKMSELRNDNFDEDDS</sequence>
<dbReference type="Gene3D" id="1.25.40.370">
    <property type="match status" value="1"/>
</dbReference>
<evidence type="ECO:0000256" key="3">
    <source>
        <dbReference type="ARBA" id="ARBA00022737"/>
    </source>
</evidence>
<dbReference type="PANTHER" id="PTHR22845:SF5">
    <property type="entry name" value="APOPTOTIC PROTEASE-ACTIVATING FACTOR 1"/>
    <property type="match status" value="1"/>
</dbReference>
<feature type="compositionally biased region" description="Basic and acidic residues" evidence="4">
    <location>
        <begin position="648"/>
        <end position="658"/>
    </location>
</feature>
<dbReference type="SUPFAM" id="SSF47986">
    <property type="entry name" value="DEATH domain"/>
    <property type="match status" value="1"/>
</dbReference>
<evidence type="ECO:0000259" key="7">
    <source>
        <dbReference type="Pfam" id="PF21296"/>
    </source>
</evidence>
<dbReference type="Pfam" id="PF00931">
    <property type="entry name" value="NB-ARC"/>
    <property type="match status" value="1"/>
</dbReference>
<dbReference type="InterPro" id="IPR042197">
    <property type="entry name" value="Apaf_helical"/>
</dbReference>
<proteinExistence type="predicted"/>
<dbReference type="InterPro" id="IPR011029">
    <property type="entry name" value="DEATH-like_dom_sf"/>
</dbReference>
<dbReference type="InterPro" id="IPR002182">
    <property type="entry name" value="NB-ARC"/>
</dbReference>
<feature type="compositionally biased region" description="Polar residues" evidence="4">
    <location>
        <begin position="660"/>
        <end position="677"/>
    </location>
</feature>
<feature type="domain" description="Apoptotic protease-activating factor 1 winged-helix" evidence="7">
    <location>
        <begin position="415"/>
        <end position="482"/>
    </location>
</feature>
<organism evidence="8 9">
    <name type="scientific">Hypsibius exemplaris</name>
    <name type="common">Freshwater tardigrade</name>
    <dbReference type="NCBI Taxonomy" id="2072580"/>
    <lineage>
        <taxon>Eukaryota</taxon>
        <taxon>Metazoa</taxon>
        <taxon>Ecdysozoa</taxon>
        <taxon>Tardigrada</taxon>
        <taxon>Eutardigrada</taxon>
        <taxon>Parachela</taxon>
        <taxon>Hypsibioidea</taxon>
        <taxon>Hypsibiidae</taxon>
        <taxon>Hypsibius</taxon>
    </lineage>
</organism>
<accession>A0A1W0WUR3</accession>
<dbReference type="OrthoDB" id="1357022at2759"/>
<dbReference type="GO" id="GO:0005829">
    <property type="term" value="C:cytosol"/>
    <property type="evidence" value="ECO:0007669"/>
    <property type="project" value="UniProtKB-ARBA"/>
</dbReference>
<evidence type="ECO:0000259" key="6">
    <source>
        <dbReference type="Pfam" id="PF17908"/>
    </source>
</evidence>